<proteinExistence type="inferred from homology"/>
<evidence type="ECO:0000256" key="6">
    <source>
        <dbReference type="ARBA" id="ARBA00007389"/>
    </source>
</evidence>
<evidence type="ECO:0000313" key="12">
    <source>
        <dbReference type="EMBL" id="MFC5134690.1"/>
    </source>
</evidence>
<dbReference type="EC" id="4.2.1.8" evidence="7"/>
<dbReference type="Proteomes" id="UP001596145">
    <property type="component" value="Unassembled WGS sequence"/>
</dbReference>
<sequence>MDQSDSRDRTPPGPRVGFRTNTLSDERLQYVRQLGVSDVFVNPTEPGGGTGGDIFADESDRTETDRRLPLGPDDVPSVEYLESLVAACAAHDVRLAGIHTLGYNCYGDIKFGRPGAEKQLESIKTLLRNMGEAGLPVLGYQWNPRGVVPMRTGTVPLRGDAEGTSFELSDVEDAGDPALDREYTEAELWENYEGFLREVLPVAEEAGVTLALHPIDPPNIESIGGIPRLFRNVESFRRAMDAVPSDNHGLKLCLGCFSEMGVSVVDVVREFGERGDVVFVHFRDVEGTAESFNETFVDCGNYDEFEVMRTLIDTGFDGIVIPDHVPEMRDDTDWGHRARGFTAGYLRGLLKGAIAE</sequence>
<comment type="cofactor">
    <cofactor evidence="2">
        <name>Mn(2+)</name>
        <dbReference type="ChEBI" id="CHEBI:29035"/>
    </cofactor>
</comment>
<feature type="region of interest" description="Disordered" evidence="11">
    <location>
        <begin position="39"/>
        <end position="73"/>
    </location>
</feature>
<evidence type="ECO:0000256" key="9">
    <source>
        <dbReference type="ARBA" id="ARBA00023211"/>
    </source>
</evidence>
<dbReference type="AlphaFoldDB" id="A0ABD5QR02"/>
<keyword evidence="9" id="KW-0464">Manganese</keyword>
<evidence type="ECO:0000256" key="3">
    <source>
        <dbReference type="ARBA" id="ARBA00001954"/>
    </source>
</evidence>
<reference evidence="12 13" key="1">
    <citation type="journal article" date="2019" name="Int. J. Syst. Evol. Microbiol.">
        <title>The Global Catalogue of Microorganisms (GCM) 10K type strain sequencing project: providing services to taxonomists for standard genome sequencing and annotation.</title>
        <authorList>
            <consortium name="The Broad Institute Genomics Platform"/>
            <consortium name="The Broad Institute Genome Sequencing Center for Infectious Disease"/>
            <person name="Wu L."/>
            <person name="Ma J."/>
        </authorList>
    </citation>
    <scope>NUCLEOTIDE SEQUENCE [LARGE SCALE GENOMIC DNA]</scope>
    <source>
        <strain evidence="12 13">CGMCC 1.16026</strain>
    </source>
</reference>
<dbReference type="InterPro" id="IPR036237">
    <property type="entry name" value="Xyl_isomerase-like_sf"/>
</dbReference>
<evidence type="ECO:0000256" key="7">
    <source>
        <dbReference type="ARBA" id="ARBA00012927"/>
    </source>
</evidence>
<feature type="region of interest" description="Disordered" evidence="11">
    <location>
        <begin position="1"/>
        <end position="23"/>
    </location>
</feature>
<keyword evidence="10 12" id="KW-0456">Lyase</keyword>
<evidence type="ECO:0000256" key="8">
    <source>
        <dbReference type="ARBA" id="ARBA00023004"/>
    </source>
</evidence>
<dbReference type="InterPro" id="IPR004628">
    <property type="entry name" value="Man_deHydtase"/>
</dbReference>
<comment type="cofactor">
    <cofactor evidence="3">
        <name>Fe(2+)</name>
        <dbReference type="ChEBI" id="CHEBI:29033"/>
    </cofactor>
</comment>
<dbReference type="RefSeq" id="WP_122106215.1">
    <property type="nucleotide sequence ID" value="NZ_JBHSKV010000010.1"/>
</dbReference>
<dbReference type="PANTHER" id="PTHR30387">
    <property type="entry name" value="MANNONATE DEHYDRATASE"/>
    <property type="match status" value="1"/>
</dbReference>
<comment type="catalytic activity">
    <reaction evidence="1">
        <text>D-mannonate = 2-dehydro-3-deoxy-D-gluconate + H2O</text>
        <dbReference type="Rhea" id="RHEA:20097"/>
        <dbReference type="ChEBI" id="CHEBI:15377"/>
        <dbReference type="ChEBI" id="CHEBI:17767"/>
        <dbReference type="ChEBI" id="CHEBI:57990"/>
        <dbReference type="EC" id="4.2.1.8"/>
    </reaction>
</comment>
<keyword evidence="13" id="KW-1185">Reference proteome</keyword>
<feature type="compositionally biased region" description="Basic and acidic residues" evidence="11">
    <location>
        <begin position="58"/>
        <end position="68"/>
    </location>
</feature>
<name>A0ABD5QR02_9EURY</name>
<protein>
    <recommendedName>
        <fullName evidence="7">mannonate dehydratase</fullName>
        <ecNumber evidence="7">4.2.1.8</ecNumber>
    </recommendedName>
</protein>
<dbReference type="Gene3D" id="3.20.20.150">
    <property type="entry name" value="Divalent-metal-dependent TIM barrel enzymes"/>
    <property type="match status" value="1"/>
</dbReference>
<comment type="function">
    <text evidence="4">Catalyzes the dehydration of D-mannonate.</text>
</comment>
<keyword evidence="8" id="KW-0408">Iron</keyword>
<dbReference type="EMBL" id="JBHSKV010000010">
    <property type="protein sequence ID" value="MFC5134690.1"/>
    <property type="molecule type" value="Genomic_DNA"/>
</dbReference>
<dbReference type="PANTHER" id="PTHR30387:SF2">
    <property type="entry name" value="MANNONATE DEHYDRATASE"/>
    <property type="match status" value="1"/>
</dbReference>
<gene>
    <name evidence="12" type="ORF">ACFPJA_08140</name>
</gene>
<dbReference type="GO" id="GO:0008927">
    <property type="term" value="F:mannonate dehydratase activity"/>
    <property type="evidence" value="ECO:0007669"/>
    <property type="project" value="UniProtKB-EC"/>
</dbReference>
<evidence type="ECO:0000256" key="4">
    <source>
        <dbReference type="ARBA" id="ARBA00002713"/>
    </source>
</evidence>
<dbReference type="Pfam" id="PF03786">
    <property type="entry name" value="UxuA"/>
    <property type="match status" value="1"/>
</dbReference>
<feature type="compositionally biased region" description="Basic and acidic residues" evidence="11">
    <location>
        <begin position="1"/>
        <end position="10"/>
    </location>
</feature>
<organism evidence="12 13">
    <name type="scientific">Halorubrum glutamatedens</name>
    <dbReference type="NCBI Taxonomy" id="2707018"/>
    <lineage>
        <taxon>Archaea</taxon>
        <taxon>Methanobacteriati</taxon>
        <taxon>Methanobacteriota</taxon>
        <taxon>Stenosarchaea group</taxon>
        <taxon>Halobacteria</taxon>
        <taxon>Halobacteriales</taxon>
        <taxon>Haloferacaceae</taxon>
        <taxon>Halorubrum</taxon>
    </lineage>
</organism>
<dbReference type="SUPFAM" id="SSF51658">
    <property type="entry name" value="Xylose isomerase-like"/>
    <property type="match status" value="1"/>
</dbReference>
<comment type="similarity">
    <text evidence="6">Belongs to the mannonate dehydratase family.</text>
</comment>
<accession>A0ABD5QR02</accession>
<comment type="caution">
    <text evidence="12">The sequence shown here is derived from an EMBL/GenBank/DDBJ whole genome shotgun (WGS) entry which is preliminary data.</text>
</comment>
<evidence type="ECO:0000256" key="1">
    <source>
        <dbReference type="ARBA" id="ARBA00001794"/>
    </source>
</evidence>
<evidence type="ECO:0000256" key="5">
    <source>
        <dbReference type="ARBA" id="ARBA00004892"/>
    </source>
</evidence>
<evidence type="ECO:0000313" key="13">
    <source>
        <dbReference type="Proteomes" id="UP001596145"/>
    </source>
</evidence>
<evidence type="ECO:0000256" key="2">
    <source>
        <dbReference type="ARBA" id="ARBA00001936"/>
    </source>
</evidence>
<evidence type="ECO:0000256" key="11">
    <source>
        <dbReference type="SAM" id="MobiDB-lite"/>
    </source>
</evidence>
<comment type="pathway">
    <text evidence="5">Carbohydrate metabolism; pentose and glucuronate interconversion.</text>
</comment>
<evidence type="ECO:0000256" key="10">
    <source>
        <dbReference type="ARBA" id="ARBA00023239"/>
    </source>
</evidence>